<evidence type="ECO:0000313" key="2">
    <source>
        <dbReference type="Proteomes" id="UP000799428"/>
    </source>
</evidence>
<protein>
    <submittedName>
        <fullName evidence="1">Uncharacterized protein</fullName>
    </submittedName>
</protein>
<accession>A0A6G1KM96</accession>
<keyword evidence="2" id="KW-1185">Reference proteome</keyword>
<dbReference type="Proteomes" id="UP000799428">
    <property type="component" value="Unassembled WGS sequence"/>
</dbReference>
<sequence length="89" mass="9974">MYLLTFSRAMLLSGGGKRAFAQEACHVTRTRGDSLRLRLTLTLTLMNKVECLVKPCRAEASLCPGEARSFFASIWRDEASKDRLEGTVY</sequence>
<name>A0A6G1KM96_9PLEO</name>
<dbReference type="EMBL" id="MU005765">
    <property type="protein sequence ID" value="KAF2713959.1"/>
    <property type="molecule type" value="Genomic_DNA"/>
</dbReference>
<proteinExistence type="predicted"/>
<evidence type="ECO:0000313" key="1">
    <source>
        <dbReference type="EMBL" id="KAF2713959.1"/>
    </source>
</evidence>
<reference evidence="1" key="1">
    <citation type="journal article" date="2020" name="Stud. Mycol.">
        <title>101 Dothideomycetes genomes: a test case for predicting lifestyles and emergence of pathogens.</title>
        <authorList>
            <person name="Haridas S."/>
            <person name="Albert R."/>
            <person name="Binder M."/>
            <person name="Bloem J."/>
            <person name="Labutti K."/>
            <person name="Salamov A."/>
            <person name="Andreopoulos B."/>
            <person name="Baker S."/>
            <person name="Barry K."/>
            <person name="Bills G."/>
            <person name="Bluhm B."/>
            <person name="Cannon C."/>
            <person name="Castanera R."/>
            <person name="Culley D."/>
            <person name="Daum C."/>
            <person name="Ezra D."/>
            <person name="Gonzalez J."/>
            <person name="Henrissat B."/>
            <person name="Kuo A."/>
            <person name="Liang C."/>
            <person name="Lipzen A."/>
            <person name="Lutzoni F."/>
            <person name="Magnuson J."/>
            <person name="Mondo S."/>
            <person name="Nolan M."/>
            <person name="Ohm R."/>
            <person name="Pangilinan J."/>
            <person name="Park H.-J."/>
            <person name="Ramirez L."/>
            <person name="Alfaro M."/>
            <person name="Sun H."/>
            <person name="Tritt A."/>
            <person name="Yoshinaga Y."/>
            <person name="Zwiers L.-H."/>
            <person name="Turgeon B."/>
            <person name="Goodwin S."/>
            <person name="Spatafora J."/>
            <person name="Crous P."/>
            <person name="Grigoriev I."/>
        </authorList>
    </citation>
    <scope>NUCLEOTIDE SEQUENCE</scope>
    <source>
        <strain evidence="1">CBS 279.74</strain>
    </source>
</reference>
<dbReference type="AlphaFoldDB" id="A0A6G1KM96"/>
<organism evidence="1 2">
    <name type="scientific">Pleomassaria siparia CBS 279.74</name>
    <dbReference type="NCBI Taxonomy" id="1314801"/>
    <lineage>
        <taxon>Eukaryota</taxon>
        <taxon>Fungi</taxon>
        <taxon>Dikarya</taxon>
        <taxon>Ascomycota</taxon>
        <taxon>Pezizomycotina</taxon>
        <taxon>Dothideomycetes</taxon>
        <taxon>Pleosporomycetidae</taxon>
        <taxon>Pleosporales</taxon>
        <taxon>Pleomassariaceae</taxon>
        <taxon>Pleomassaria</taxon>
    </lineage>
</organism>
<gene>
    <name evidence="1" type="ORF">K504DRAFT_462419</name>
</gene>